<dbReference type="CDD" id="cd05195">
    <property type="entry name" value="enoyl_red"/>
    <property type="match status" value="1"/>
</dbReference>
<dbReference type="Gene3D" id="3.40.50.150">
    <property type="entry name" value="Vaccinia Virus protein VP39"/>
    <property type="match status" value="1"/>
</dbReference>
<dbReference type="InterPro" id="IPR020806">
    <property type="entry name" value="PKS_PP-bd"/>
</dbReference>
<dbReference type="InterPro" id="IPR029063">
    <property type="entry name" value="SAM-dependent_MTases_sf"/>
</dbReference>
<dbReference type="GO" id="GO:0031177">
    <property type="term" value="F:phosphopantetheine binding"/>
    <property type="evidence" value="ECO:0007669"/>
    <property type="project" value="InterPro"/>
</dbReference>
<dbReference type="Proteomes" id="UP000775872">
    <property type="component" value="Unassembled WGS sequence"/>
</dbReference>
<dbReference type="Gene3D" id="3.10.129.120">
    <property type="match status" value="1"/>
</dbReference>
<dbReference type="GO" id="GO:0016746">
    <property type="term" value="F:acyltransferase activity"/>
    <property type="evidence" value="ECO:0007669"/>
    <property type="project" value="UniProtKB-KW"/>
</dbReference>
<dbReference type="SUPFAM" id="SSF53335">
    <property type="entry name" value="S-adenosyl-L-methionine-dependent methyltransferases"/>
    <property type="match status" value="1"/>
</dbReference>
<keyword evidence="5" id="KW-0511">Multifunctional enzyme</keyword>
<dbReference type="GO" id="GO:0044550">
    <property type="term" value="P:secondary metabolite biosynthetic process"/>
    <property type="evidence" value="ECO:0007669"/>
    <property type="project" value="UniProtKB-ARBA"/>
</dbReference>
<dbReference type="GO" id="GO:1901336">
    <property type="term" value="P:lactone biosynthetic process"/>
    <property type="evidence" value="ECO:0007669"/>
    <property type="project" value="UniProtKB-ARBA"/>
</dbReference>
<reference evidence="8 9" key="2">
    <citation type="submission" date="2021-10" db="EMBL/GenBank/DDBJ databases">
        <authorList>
            <person name="Piombo E."/>
        </authorList>
    </citation>
    <scope>NUCLEOTIDE SEQUENCE [LARGE SCALE GENOMIC DNA]</scope>
</reference>
<dbReference type="Pfam" id="PF14765">
    <property type="entry name" value="PS-DH"/>
    <property type="match status" value="1"/>
</dbReference>
<dbReference type="EMBL" id="CABFOC020000050">
    <property type="protein sequence ID" value="CAH0054501.1"/>
    <property type="molecule type" value="Genomic_DNA"/>
</dbReference>
<comment type="caution">
    <text evidence="8">The sequence shown here is derived from an EMBL/GenBank/DDBJ whole genome shotgun (WGS) entry which is preliminary data.</text>
</comment>
<dbReference type="SUPFAM" id="SSF50129">
    <property type="entry name" value="GroES-like"/>
    <property type="match status" value="1"/>
</dbReference>
<evidence type="ECO:0000256" key="1">
    <source>
        <dbReference type="ARBA" id="ARBA00022450"/>
    </source>
</evidence>
<dbReference type="InterPro" id="IPR013968">
    <property type="entry name" value="PKS_KR"/>
</dbReference>
<evidence type="ECO:0000256" key="5">
    <source>
        <dbReference type="ARBA" id="ARBA00023268"/>
    </source>
</evidence>
<keyword evidence="4" id="KW-0560">Oxidoreductase</keyword>
<dbReference type="SUPFAM" id="SSF47336">
    <property type="entry name" value="ACP-like"/>
    <property type="match status" value="1"/>
</dbReference>
<evidence type="ECO:0000256" key="2">
    <source>
        <dbReference type="ARBA" id="ARBA00022553"/>
    </source>
</evidence>
<dbReference type="Gene3D" id="3.90.180.10">
    <property type="entry name" value="Medium-chain alcohol dehydrogenases, catalytic domain"/>
    <property type="match status" value="1"/>
</dbReference>
<evidence type="ECO:0000313" key="8">
    <source>
        <dbReference type="EMBL" id="CAH0054501.1"/>
    </source>
</evidence>
<proteinExistence type="predicted"/>
<dbReference type="InterPro" id="IPR049551">
    <property type="entry name" value="PKS_DH_C"/>
</dbReference>
<dbReference type="InterPro" id="IPR009081">
    <property type="entry name" value="PP-bd_ACP"/>
</dbReference>
<dbReference type="SUPFAM" id="SSF51735">
    <property type="entry name" value="NAD(P)-binding Rossmann-fold domains"/>
    <property type="match status" value="2"/>
</dbReference>
<dbReference type="InterPro" id="IPR020843">
    <property type="entry name" value="ER"/>
</dbReference>
<dbReference type="Pfam" id="PF08240">
    <property type="entry name" value="ADH_N"/>
    <property type="match status" value="1"/>
</dbReference>
<feature type="domain" description="Carrier" evidence="7">
    <location>
        <begin position="1299"/>
        <end position="1376"/>
    </location>
</feature>
<keyword evidence="6" id="KW-0012">Acyltransferase</keyword>
<dbReference type="Pfam" id="PF08659">
    <property type="entry name" value="KR"/>
    <property type="match status" value="1"/>
</dbReference>
<dbReference type="Pfam" id="PF13602">
    <property type="entry name" value="ADH_zinc_N_2"/>
    <property type="match status" value="1"/>
</dbReference>
<dbReference type="SMART" id="SM00829">
    <property type="entry name" value="PKS_ER"/>
    <property type="match status" value="1"/>
</dbReference>
<evidence type="ECO:0000256" key="4">
    <source>
        <dbReference type="ARBA" id="ARBA00023002"/>
    </source>
</evidence>
<dbReference type="InterPro" id="IPR011032">
    <property type="entry name" value="GroES-like_sf"/>
</dbReference>
<reference evidence="9" key="1">
    <citation type="submission" date="2019-06" db="EMBL/GenBank/DDBJ databases">
        <authorList>
            <person name="Broberg M."/>
        </authorList>
    </citation>
    <scope>NUCLEOTIDE SEQUENCE [LARGE SCALE GENOMIC DNA]</scope>
</reference>
<protein>
    <recommendedName>
        <fullName evidence="7">Carrier domain-containing protein</fullName>
    </recommendedName>
</protein>
<keyword evidence="3" id="KW-0808">Transferase</keyword>
<evidence type="ECO:0000313" key="9">
    <source>
        <dbReference type="Proteomes" id="UP000775872"/>
    </source>
</evidence>
<dbReference type="PROSITE" id="PS50075">
    <property type="entry name" value="CARRIER"/>
    <property type="match status" value="1"/>
</dbReference>
<sequence>MQTIDVAPTAPGNDAISRIEMAPSNTQPGTGYHIHPTMVDGLLQLLSCAAINGQDRKAKLWLPTTIENLTMKRCTGVITAHVSGDITSNGSIHGRGSFTSDGKIFLQASGIHLALGNGSESNSMSDTHAAARYTWGPDIDFIDIGTLAKTPVDRGSELALLDHLTSLCLGCSQPDGSMSRPPSTHLKLYAQWISKQVRAGTSGTSTPTDQDVVLESLEEWAKRLSRKPAAAAVVVLQDVFSNLPAILRGDYMPSESLRDGIRADLSRFTSSFDISSLVKHVCHSRPNLRVLEIGQDASNPSSSITESLMLSNGEILCSQYTFTTKSYTSTTDQDTAFSAMEFLTLDISKDLDEQGFDDRQYDLIVFPNVVGSASISLPILQNIKNLLAPQGRLVLQLINTDSVWARYVFGSQPSWWLSSPSDDGHPQGDHLDALQQSLSSSGLGRVDCVAEDGISTTIIARPTEKEILAKKVSVLYTDPDEVEISDDPIVLQLEGAGYQLTKSCLSNPNLPPGQDVICLLDRSRPFFETLAADQLETLRMLVTKLDGAGLFWVTEHCQMGVKDPTYAPVIGFARTMRTEMLVDFATCEIEDWVEDVSVLIKVFQKFQSRNQVEDDFKPELEFAIKQSQVHIGRYYPFSLPTELSSLSVSENYILDVETPGRITSLQFEPSLRRAPAEGEIEFEVAATGLNFRDVLIAMNIVELPVRRFGPEASGIVTRVGSGVTNFKVGDRIVASVFAGFTKYVCVPAFGCVQLPDSIDFIEASSILIPYITAIYSLINIGRLAEGQSILIHSACGGVGLAALMIAQMLGADIYTSVGSEEKVQYLHKEFGIPLNRILHSRDDSFVADVMRETNGRGVDLVLNSLSGELLHATWNCVASFGTMVEIGKRDLIGNGKLDMRPFLANRSYSCVDIDHFWRKPALLKHLVTSTVKYRDEGHIRAMPVKLFPASEIREAFRYMQKGQHIGRVSVAMRDDLVDQKFTIEVVPRPLQTTFNSSASYLLVGGLGGLGRAVSRWMVEQGARELIYLSRSARETGDTAVFVEELQAAGCHVQLVAGDVTKPEDVVRAITAASLPLKGILQLSMVLRDENFESMTIDDWDTAVAPKVKGTWNLHNATKDNSLDFFVLFSSISGAVGQPGQANYASANTFLDAFVQYRESLGLVASVIDIGAVADIGVITQTRGLMSKMKSTGFKGVQEQELLDAIDLAIARGGAQTLEKNSNSGLSWSSQSTFVLGLGSDQPLKSSSNRTVWRNDRRMAIYHNKSGTSGPSDATASSNQALKAAIAGALADSSALKSADFGEYLAMEIGKKLLDLLLKPYDDLNTARPLVDLGLDSLVAIELRAWWKQLFGFDISVLEMLGMGSLHALGQRAVEGLSESTGGAE</sequence>
<dbReference type="Pfam" id="PF00550">
    <property type="entry name" value="PP-binding"/>
    <property type="match status" value="1"/>
</dbReference>
<accession>A0A9P0EK89</accession>
<dbReference type="InterPro" id="IPR050444">
    <property type="entry name" value="Polyketide_Synthase"/>
</dbReference>
<organism evidence="8 9">
    <name type="scientific">Clonostachys solani</name>
    <dbReference type="NCBI Taxonomy" id="160281"/>
    <lineage>
        <taxon>Eukaryota</taxon>
        <taxon>Fungi</taxon>
        <taxon>Dikarya</taxon>
        <taxon>Ascomycota</taxon>
        <taxon>Pezizomycotina</taxon>
        <taxon>Sordariomycetes</taxon>
        <taxon>Hypocreomycetidae</taxon>
        <taxon>Hypocreales</taxon>
        <taxon>Bionectriaceae</taxon>
        <taxon>Clonostachys</taxon>
    </lineage>
</organism>
<dbReference type="SMART" id="SM00822">
    <property type="entry name" value="PKS_KR"/>
    <property type="match status" value="1"/>
</dbReference>
<dbReference type="InterPro" id="IPR036291">
    <property type="entry name" value="NAD(P)-bd_dom_sf"/>
</dbReference>
<dbReference type="PANTHER" id="PTHR45681">
    <property type="entry name" value="POLYKETIDE SYNTHASE 44-RELATED"/>
    <property type="match status" value="1"/>
</dbReference>
<dbReference type="OrthoDB" id="329835at2759"/>
<dbReference type="InterPro" id="IPR057326">
    <property type="entry name" value="KR_dom"/>
</dbReference>
<evidence type="ECO:0000259" key="7">
    <source>
        <dbReference type="PROSITE" id="PS50075"/>
    </source>
</evidence>
<dbReference type="PANTHER" id="PTHR45681:SF6">
    <property type="entry name" value="POLYKETIDE SYNTHASE 37"/>
    <property type="match status" value="1"/>
</dbReference>
<name>A0A9P0EK89_9HYPO</name>
<gene>
    <name evidence="8" type="ORF">CSOL1703_00016566</name>
</gene>
<dbReference type="FunFam" id="3.40.50.720:FF:000209">
    <property type="entry name" value="Polyketide synthase Pks12"/>
    <property type="match status" value="1"/>
</dbReference>
<dbReference type="InterPro" id="IPR013154">
    <property type="entry name" value="ADH-like_N"/>
</dbReference>
<dbReference type="GO" id="GO:0016491">
    <property type="term" value="F:oxidoreductase activity"/>
    <property type="evidence" value="ECO:0007669"/>
    <property type="project" value="UniProtKB-KW"/>
</dbReference>
<dbReference type="Gene3D" id="1.10.1200.10">
    <property type="entry name" value="ACP-like"/>
    <property type="match status" value="1"/>
</dbReference>
<keyword evidence="9" id="KW-1185">Reference proteome</keyword>
<keyword evidence="2" id="KW-0597">Phosphoprotein</keyword>
<keyword evidence="1" id="KW-0596">Phosphopantetheine</keyword>
<dbReference type="Gene3D" id="3.40.50.720">
    <property type="entry name" value="NAD(P)-binding Rossmann-like Domain"/>
    <property type="match status" value="2"/>
</dbReference>
<dbReference type="InterPro" id="IPR036736">
    <property type="entry name" value="ACP-like_sf"/>
</dbReference>
<dbReference type="SMART" id="SM00823">
    <property type="entry name" value="PKS_PP"/>
    <property type="match status" value="1"/>
</dbReference>
<evidence type="ECO:0000256" key="6">
    <source>
        <dbReference type="ARBA" id="ARBA00023315"/>
    </source>
</evidence>
<evidence type="ECO:0000256" key="3">
    <source>
        <dbReference type="ARBA" id="ARBA00022679"/>
    </source>
</evidence>